<dbReference type="AlphaFoldDB" id="A0AA88SJ12"/>
<gene>
    <name evidence="1" type="ORF">Q5P01_015711</name>
</gene>
<evidence type="ECO:0000313" key="1">
    <source>
        <dbReference type="EMBL" id="KAK2835227.1"/>
    </source>
</evidence>
<keyword evidence="2" id="KW-1185">Reference proteome</keyword>
<protein>
    <submittedName>
        <fullName evidence="1">Uncharacterized protein</fullName>
    </submittedName>
</protein>
<evidence type="ECO:0000313" key="2">
    <source>
        <dbReference type="Proteomes" id="UP001187415"/>
    </source>
</evidence>
<sequence>MCAGKSEQYALREDGRACGVKLCSPAPVTVSDHVIITAALKLFRLGAVKGQFASGSYYQHTGTPVKGGMQKVQLKTLQSNVLMFCTEAGVSSEERWEHRSPVLSIEAKLLTGTFQYKDGEHTLCIPTYTYADVH</sequence>
<dbReference type="EMBL" id="JAUPFM010000012">
    <property type="protein sequence ID" value="KAK2835227.1"/>
    <property type="molecule type" value="Genomic_DNA"/>
</dbReference>
<dbReference type="Proteomes" id="UP001187415">
    <property type="component" value="Unassembled WGS sequence"/>
</dbReference>
<organism evidence="1 2">
    <name type="scientific">Channa striata</name>
    <name type="common">Snakehead murrel</name>
    <name type="synonym">Ophicephalus striatus</name>
    <dbReference type="NCBI Taxonomy" id="64152"/>
    <lineage>
        <taxon>Eukaryota</taxon>
        <taxon>Metazoa</taxon>
        <taxon>Chordata</taxon>
        <taxon>Craniata</taxon>
        <taxon>Vertebrata</taxon>
        <taxon>Euteleostomi</taxon>
        <taxon>Actinopterygii</taxon>
        <taxon>Neopterygii</taxon>
        <taxon>Teleostei</taxon>
        <taxon>Neoteleostei</taxon>
        <taxon>Acanthomorphata</taxon>
        <taxon>Anabantaria</taxon>
        <taxon>Anabantiformes</taxon>
        <taxon>Channoidei</taxon>
        <taxon>Channidae</taxon>
        <taxon>Channa</taxon>
    </lineage>
</organism>
<proteinExistence type="predicted"/>
<accession>A0AA88SJ12</accession>
<name>A0AA88SJ12_CHASR</name>
<comment type="caution">
    <text evidence="1">The sequence shown here is derived from an EMBL/GenBank/DDBJ whole genome shotgun (WGS) entry which is preliminary data.</text>
</comment>
<reference evidence="1" key="1">
    <citation type="submission" date="2023-07" db="EMBL/GenBank/DDBJ databases">
        <title>Chromosome-level Genome Assembly of Striped Snakehead (Channa striata).</title>
        <authorList>
            <person name="Liu H."/>
        </authorList>
    </citation>
    <scope>NUCLEOTIDE SEQUENCE</scope>
    <source>
        <strain evidence="1">Gz</strain>
        <tissue evidence="1">Muscle</tissue>
    </source>
</reference>